<reference evidence="2 3" key="1">
    <citation type="journal article" date="2020" name="Genomics">
        <title>Complete, high-quality genomes from long-read metagenomic sequencing of two wolf lichen thalli reveals enigmatic genome architecture.</title>
        <authorList>
            <person name="McKenzie S.K."/>
            <person name="Walston R.F."/>
            <person name="Allen J.L."/>
        </authorList>
    </citation>
    <scope>NUCLEOTIDE SEQUENCE [LARGE SCALE GENOMIC DNA]</scope>
    <source>
        <strain evidence="2">WasteWater2</strain>
    </source>
</reference>
<dbReference type="GeneID" id="59284060"/>
<evidence type="ECO:0008006" key="4">
    <source>
        <dbReference type="Google" id="ProtNLM"/>
    </source>
</evidence>
<feature type="chain" id="PRO_5034385329" description="Malate dehydrogenase" evidence="1">
    <location>
        <begin position="26"/>
        <end position="233"/>
    </location>
</feature>
<evidence type="ECO:0000313" key="3">
    <source>
        <dbReference type="Proteomes" id="UP000578531"/>
    </source>
</evidence>
<dbReference type="Proteomes" id="UP000578531">
    <property type="component" value="Unassembled WGS sequence"/>
</dbReference>
<dbReference type="Pfam" id="PF11937">
    <property type="entry name" value="DUF3455"/>
    <property type="match status" value="1"/>
</dbReference>
<dbReference type="OrthoDB" id="1859733at2759"/>
<keyword evidence="3" id="KW-1185">Reference proteome</keyword>
<organism evidence="2 3">
    <name type="scientific">Letharia columbiana</name>
    <dbReference type="NCBI Taxonomy" id="112416"/>
    <lineage>
        <taxon>Eukaryota</taxon>
        <taxon>Fungi</taxon>
        <taxon>Dikarya</taxon>
        <taxon>Ascomycota</taxon>
        <taxon>Pezizomycotina</taxon>
        <taxon>Lecanoromycetes</taxon>
        <taxon>OSLEUM clade</taxon>
        <taxon>Lecanoromycetidae</taxon>
        <taxon>Lecanorales</taxon>
        <taxon>Lecanorineae</taxon>
        <taxon>Parmeliaceae</taxon>
        <taxon>Letharia</taxon>
    </lineage>
</organism>
<name>A0A8H6L8V4_9LECA</name>
<evidence type="ECO:0000313" key="2">
    <source>
        <dbReference type="EMBL" id="KAF6239840.1"/>
    </source>
</evidence>
<feature type="signal peptide" evidence="1">
    <location>
        <begin position="1"/>
        <end position="25"/>
    </location>
</feature>
<dbReference type="PANTHER" id="PTHR35567:SF3">
    <property type="entry name" value="MALATE DEHYDROGENASE"/>
    <property type="match status" value="1"/>
</dbReference>
<protein>
    <recommendedName>
        <fullName evidence="4">Malate dehydrogenase</fullName>
    </recommendedName>
</protein>
<gene>
    <name evidence="2" type="ORF">HO173_002386</name>
</gene>
<keyword evidence="1" id="KW-0732">Signal</keyword>
<sequence length="233" mass="23734">MIPSHISFRATLLTFFLALTDSAQAHPSKPDTSPNEIRATSPNLSAYRPVLTDGTASLPSPTGTLKSITLGRGTQNYTCASSASTPISDGATAALFNVAQLLPTLSISQGQAVLNSLPNALVGDTVAQIAQSGLPVIGEHHFTAAGVPTWDLFGEGLLLYGSGVGDIAAPAGANAGPQGYGAVDWKALTGAAGSVGLTEVYRVETAGGKAPTSCSGSGATIEVQYAAMYWFYE</sequence>
<evidence type="ECO:0000256" key="1">
    <source>
        <dbReference type="SAM" id="SignalP"/>
    </source>
</evidence>
<proteinExistence type="predicted"/>
<dbReference type="EMBL" id="JACCJC010000005">
    <property type="protein sequence ID" value="KAF6239840.1"/>
    <property type="molecule type" value="Genomic_DNA"/>
</dbReference>
<dbReference type="PANTHER" id="PTHR35567">
    <property type="entry name" value="MALATE DEHYDROGENASE (AFU_ORTHOLOGUE AFUA_2G13800)"/>
    <property type="match status" value="1"/>
</dbReference>
<comment type="caution">
    <text evidence="2">The sequence shown here is derived from an EMBL/GenBank/DDBJ whole genome shotgun (WGS) entry which is preliminary data.</text>
</comment>
<dbReference type="RefSeq" id="XP_037169115.1">
    <property type="nucleotide sequence ID" value="XM_037304320.1"/>
</dbReference>
<dbReference type="AlphaFoldDB" id="A0A8H6L8V4"/>
<dbReference type="InterPro" id="IPR021851">
    <property type="entry name" value="DUF3455"/>
</dbReference>
<accession>A0A8H6L8V4</accession>